<feature type="compositionally biased region" description="Low complexity" evidence="1">
    <location>
        <begin position="122"/>
        <end position="140"/>
    </location>
</feature>
<sequence length="279" mass="29510">MIKPNIGRAGFSTSPLDVDCVPTCCASAHGNASAAEEETAWPGAAAAAQFPPSWRRRRKRSTGRDGQFDDDEWPAPPQATPDPDQAIDAASRQAHAGAQQQPQHGQSEARHDHLGGGQPGDAAPAAPEPAHAAHAPAAAATPSGAASALLEEILQRYRNQPAEQAQPALARALSQLRDGVLDRALPASFSVAGWILLREHLLRASQATATPAPALQQLRAQLVDAVRPTPDMPQPAVQTLHLLLPLLLLHAERPRLPRHRQRAIAMLDTLCAGMGGVRT</sequence>
<reference evidence="2 3" key="1">
    <citation type="submission" date="2016-08" db="EMBL/GenBank/DDBJ databases">
        <title>Evolution of the type three secretion system and type three effector repertoires in Xanthomonas.</title>
        <authorList>
            <person name="Merda D."/>
            <person name="Briand M."/>
            <person name="Bosis E."/>
            <person name="Rousseau C."/>
            <person name="Portier P."/>
            <person name="Jacques M.-A."/>
            <person name="Fischer-Le Saux M."/>
        </authorList>
    </citation>
    <scope>NUCLEOTIDE SEQUENCE [LARGE SCALE GENOMIC DNA]</scope>
    <source>
        <strain evidence="2 3">CFBP 4691</strain>
    </source>
</reference>
<dbReference type="AlphaFoldDB" id="A0A2S6ZJ79"/>
<feature type="compositionally biased region" description="Low complexity" evidence="1">
    <location>
        <begin position="81"/>
        <end position="106"/>
    </location>
</feature>
<organism evidence="2 3">
    <name type="scientific">Xanthomonas theicola</name>
    <dbReference type="NCBI Taxonomy" id="56464"/>
    <lineage>
        <taxon>Bacteria</taxon>
        <taxon>Pseudomonadati</taxon>
        <taxon>Pseudomonadota</taxon>
        <taxon>Gammaproteobacteria</taxon>
        <taxon>Lysobacterales</taxon>
        <taxon>Lysobacteraceae</taxon>
        <taxon>Xanthomonas</taxon>
    </lineage>
</organism>
<protein>
    <recommendedName>
        <fullName evidence="4">4-hydroxyphenylacetate catabolism regulator HpaA</fullName>
    </recommendedName>
</protein>
<name>A0A2S6ZJ79_9XANT</name>
<comment type="caution">
    <text evidence="2">The sequence shown here is derived from an EMBL/GenBank/DDBJ whole genome shotgun (WGS) entry which is preliminary data.</text>
</comment>
<dbReference type="EMBL" id="MIGX01000011">
    <property type="protein sequence ID" value="PPT92333.1"/>
    <property type="molecule type" value="Genomic_DNA"/>
</dbReference>
<gene>
    <name evidence="2" type="ORF">XthCFBP4691_04440</name>
</gene>
<accession>A0A2S6ZJ79</accession>
<feature type="region of interest" description="Disordered" evidence="1">
    <location>
        <begin position="37"/>
        <end position="140"/>
    </location>
</feature>
<dbReference type="Proteomes" id="UP000239898">
    <property type="component" value="Unassembled WGS sequence"/>
</dbReference>
<proteinExistence type="predicted"/>
<evidence type="ECO:0000256" key="1">
    <source>
        <dbReference type="SAM" id="MobiDB-lite"/>
    </source>
</evidence>
<dbReference type="OrthoDB" id="10017758at2"/>
<evidence type="ECO:0000313" key="2">
    <source>
        <dbReference type="EMBL" id="PPT92333.1"/>
    </source>
</evidence>
<dbReference type="RefSeq" id="WP_128419313.1">
    <property type="nucleotide sequence ID" value="NZ_CP049017.1"/>
</dbReference>
<evidence type="ECO:0000313" key="3">
    <source>
        <dbReference type="Proteomes" id="UP000239898"/>
    </source>
</evidence>
<keyword evidence="3" id="KW-1185">Reference proteome</keyword>
<evidence type="ECO:0008006" key="4">
    <source>
        <dbReference type="Google" id="ProtNLM"/>
    </source>
</evidence>